<evidence type="ECO:0000313" key="3">
    <source>
        <dbReference type="Proteomes" id="UP000663828"/>
    </source>
</evidence>
<reference evidence="2" key="1">
    <citation type="submission" date="2021-02" db="EMBL/GenBank/DDBJ databases">
        <authorList>
            <person name="Nowell W R."/>
        </authorList>
    </citation>
    <scope>NUCLEOTIDE SEQUENCE</scope>
</reference>
<dbReference type="PANTHER" id="PTHR33444:SF7">
    <property type="entry name" value="TRANSMEMBRANE PROTEIN 272"/>
    <property type="match status" value="1"/>
</dbReference>
<evidence type="ECO:0000313" key="2">
    <source>
        <dbReference type="EMBL" id="CAF1476079.1"/>
    </source>
</evidence>
<protein>
    <submittedName>
        <fullName evidence="2">Uncharacterized protein</fullName>
    </submittedName>
</protein>
<dbReference type="PANTHER" id="PTHR33444">
    <property type="entry name" value="SI:DKEY-19B23.12-RELATED"/>
    <property type="match status" value="1"/>
</dbReference>
<evidence type="ECO:0000256" key="1">
    <source>
        <dbReference type="SAM" id="Phobius"/>
    </source>
</evidence>
<sequence length="574" mass="66330">MLDAQVDSTEENKQTQQQLLQMINHLKIFHDQQQCHDYVTSFSSQDRLVLIMKSVVTRTKNLIDQINADQKGRTKTEEPLSITIFNATCIADQPTIGLNGHFAHSHLLIDVLLQIESTNKDKNRLITLYKQHFHNNNKYLATVDEFEREHSSNKVLRMQNIDVLFLLRFVINDIYQQLKQHQCQSAVRVHRGQVMSTDELEILRRSIDMWVIRMQPGEDNEHDLKALFDHMKKEFDIGDSGIHLLSLIEVLYNMRRFDLAERMLKRLLSELSSNDPSLQRVYWSFGLIPKDKGDYDDSLEWFNKKHFPYDHPSIGMSYNNMGLVFTIVGEHDLAMEHHNRAFKIRLKSLPPQRPDIAMSHKNIGRIHERNEKPSFIRMANAIDLRSIAVDLNSCPTVQAHPPPVQLETTDYSELLRKVAGINVTSFPCLLICISIDLILTLITLGIGAANQSACPIEPRIPLYLIVFGSVSLICICFSTVALIIHNLKKDEHMLGFCCVHCTAIMIIILQIFRFVWLIIGSIWIFRVFLDVQYVGLDQSTYCQANVYQFAIFQVILQYVLPCVLCYLKNVSFRF</sequence>
<feature type="transmembrane region" description="Helical" evidence="1">
    <location>
        <begin position="460"/>
        <end position="484"/>
    </location>
</feature>
<feature type="transmembrane region" description="Helical" evidence="1">
    <location>
        <begin position="545"/>
        <end position="567"/>
    </location>
</feature>
<comment type="caution">
    <text evidence="2">The sequence shown here is derived from an EMBL/GenBank/DDBJ whole genome shotgun (WGS) entry which is preliminary data.</text>
</comment>
<feature type="transmembrane region" description="Helical" evidence="1">
    <location>
        <begin position="496"/>
        <end position="525"/>
    </location>
</feature>
<organism evidence="2 3">
    <name type="scientific">Adineta ricciae</name>
    <name type="common">Rotifer</name>
    <dbReference type="NCBI Taxonomy" id="249248"/>
    <lineage>
        <taxon>Eukaryota</taxon>
        <taxon>Metazoa</taxon>
        <taxon>Spiralia</taxon>
        <taxon>Gnathifera</taxon>
        <taxon>Rotifera</taxon>
        <taxon>Eurotatoria</taxon>
        <taxon>Bdelloidea</taxon>
        <taxon>Adinetida</taxon>
        <taxon>Adinetidae</taxon>
        <taxon>Adineta</taxon>
    </lineage>
</organism>
<keyword evidence="1" id="KW-0812">Transmembrane</keyword>
<dbReference type="InterPro" id="IPR040350">
    <property type="entry name" value="TMEM272"/>
</dbReference>
<dbReference type="Gene3D" id="1.25.40.10">
    <property type="entry name" value="Tetratricopeptide repeat domain"/>
    <property type="match status" value="1"/>
</dbReference>
<name>A0A815REE3_ADIRI</name>
<keyword evidence="3" id="KW-1185">Reference proteome</keyword>
<dbReference type="Proteomes" id="UP000663828">
    <property type="component" value="Unassembled WGS sequence"/>
</dbReference>
<dbReference type="EMBL" id="CAJNOR010004111">
    <property type="protein sequence ID" value="CAF1476079.1"/>
    <property type="molecule type" value="Genomic_DNA"/>
</dbReference>
<dbReference type="InterPro" id="IPR011990">
    <property type="entry name" value="TPR-like_helical_dom_sf"/>
</dbReference>
<accession>A0A815REE3</accession>
<feature type="transmembrane region" description="Helical" evidence="1">
    <location>
        <begin position="426"/>
        <end position="448"/>
    </location>
</feature>
<dbReference type="AlphaFoldDB" id="A0A815REE3"/>
<gene>
    <name evidence="2" type="ORF">XAT740_LOCUS38264</name>
</gene>
<proteinExistence type="predicted"/>
<keyword evidence="1" id="KW-0472">Membrane</keyword>
<dbReference type="SUPFAM" id="SSF48452">
    <property type="entry name" value="TPR-like"/>
    <property type="match status" value="1"/>
</dbReference>
<keyword evidence="1" id="KW-1133">Transmembrane helix</keyword>